<name>A0BRJ1_PARTE</name>
<evidence type="ECO:0008006" key="3">
    <source>
        <dbReference type="Google" id="ProtNLM"/>
    </source>
</evidence>
<dbReference type="EMBL" id="CT868012">
    <property type="protein sequence ID" value="CAK61158.1"/>
    <property type="molecule type" value="Genomic_DNA"/>
</dbReference>
<evidence type="ECO:0000313" key="2">
    <source>
        <dbReference type="Proteomes" id="UP000000600"/>
    </source>
</evidence>
<dbReference type="HOGENOM" id="CLU_2019677_0_0_1"/>
<organism evidence="1 2">
    <name type="scientific">Paramecium tetraurelia</name>
    <dbReference type="NCBI Taxonomy" id="5888"/>
    <lineage>
        <taxon>Eukaryota</taxon>
        <taxon>Sar</taxon>
        <taxon>Alveolata</taxon>
        <taxon>Ciliophora</taxon>
        <taxon>Intramacronucleata</taxon>
        <taxon>Oligohymenophorea</taxon>
        <taxon>Peniculida</taxon>
        <taxon>Parameciidae</taxon>
        <taxon>Paramecium</taxon>
    </lineage>
</organism>
<protein>
    <recommendedName>
        <fullName evidence="3">Transmembrane protein</fullName>
    </recommendedName>
</protein>
<dbReference type="InParanoid" id="A0BRJ1"/>
<dbReference type="KEGG" id="ptm:GSPATT00031389001"/>
<proteinExistence type="predicted"/>
<keyword evidence="2" id="KW-1185">Reference proteome</keyword>
<sequence length="123" mass="15244">MQYFKEQNVKREHLIQEYQLNMQVLIINKRLGQQNSFAFFLLNFRVYPERMEQNMVVYLILSSKFQIIVLYLHHQEYHNYLLFVSTKKKLIKQREQIKIKDYYRLHHIESLMELQQASMQCLQ</sequence>
<dbReference type="Proteomes" id="UP000000600">
    <property type="component" value="Unassembled WGS sequence"/>
</dbReference>
<dbReference type="RefSeq" id="XP_001428556.1">
    <property type="nucleotide sequence ID" value="XM_001428519.1"/>
</dbReference>
<accession>A0BRJ1</accession>
<evidence type="ECO:0000313" key="1">
    <source>
        <dbReference type="EMBL" id="CAK61158.1"/>
    </source>
</evidence>
<dbReference type="GeneID" id="5014349"/>
<dbReference type="AlphaFoldDB" id="A0BRJ1"/>
<gene>
    <name evidence="1" type="ORF">GSPATT00031389001</name>
</gene>
<reference evidence="1 2" key="1">
    <citation type="journal article" date="2006" name="Nature">
        <title>Global trends of whole-genome duplications revealed by the ciliate Paramecium tetraurelia.</title>
        <authorList>
            <consortium name="Genoscope"/>
            <person name="Aury J.-M."/>
            <person name="Jaillon O."/>
            <person name="Duret L."/>
            <person name="Noel B."/>
            <person name="Jubin C."/>
            <person name="Porcel B.M."/>
            <person name="Segurens B."/>
            <person name="Daubin V."/>
            <person name="Anthouard V."/>
            <person name="Aiach N."/>
            <person name="Arnaiz O."/>
            <person name="Billaut A."/>
            <person name="Beisson J."/>
            <person name="Blanc I."/>
            <person name="Bouhouche K."/>
            <person name="Camara F."/>
            <person name="Duharcourt S."/>
            <person name="Guigo R."/>
            <person name="Gogendeau D."/>
            <person name="Katinka M."/>
            <person name="Keller A.-M."/>
            <person name="Kissmehl R."/>
            <person name="Klotz C."/>
            <person name="Koll F."/>
            <person name="Le Moue A."/>
            <person name="Lepere C."/>
            <person name="Malinsky S."/>
            <person name="Nowacki M."/>
            <person name="Nowak J.K."/>
            <person name="Plattner H."/>
            <person name="Poulain J."/>
            <person name="Ruiz F."/>
            <person name="Serrano V."/>
            <person name="Zagulski M."/>
            <person name="Dessen P."/>
            <person name="Betermier M."/>
            <person name="Weissenbach J."/>
            <person name="Scarpelli C."/>
            <person name="Schachter V."/>
            <person name="Sperling L."/>
            <person name="Meyer E."/>
            <person name="Cohen J."/>
            <person name="Wincker P."/>
        </authorList>
    </citation>
    <scope>NUCLEOTIDE SEQUENCE [LARGE SCALE GENOMIC DNA]</scope>
    <source>
        <strain evidence="1 2">Stock d4-2</strain>
    </source>
</reference>